<name>A0ABN7XTM6_9BURK</name>
<dbReference type="EMBL" id="CAJZAG010000001">
    <property type="protein sequence ID" value="CAG9164356.1"/>
    <property type="molecule type" value="Genomic_DNA"/>
</dbReference>
<keyword evidence="2" id="KW-1185">Reference proteome</keyword>
<gene>
    <name evidence="1" type="ORF">LMG32289_00699</name>
</gene>
<evidence type="ECO:0000313" key="2">
    <source>
        <dbReference type="Proteomes" id="UP000706525"/>
    </source>
</evidence>
<accession>A0ABN7XTM6</accession>
<evidence type="ECO:0000313" key="1">
    <source>
        <dbReference type="EMBL" id="CAG9164356.1"/>
    </source>
</evidence>
<sequence length="46" mass="4827">MLSPATTNMAGSSITRASGTMDAASYFGLRWIGMVSRDGVETMPTV</sequence>
<protein>
    <submittedName>
        <fullName evidence="1">Uncharacterized protein</fullName>
    </submittedName>
</protein>
<dbReference type="Proteomes" id="UP000706525">
    <property type="component" value="Unassembled WGS sequence"/>
</dbReference>
<proteinExistence type="predicted"/>
<organism evidence="1 2">
    <name type="scientific">Cupriavidus pampae</name>
    <dbReference type="NCBI Taxonomy" id="659251"/>
    <lineage>
        <taxon>Bacteria</taxon>
        <taxon>Pseudomonadati</taxon>
        <taxon>Pseudomonadota</taxon>
        <taxon>Betaproteobacteria</taxon>
        <taxon>Burkholderiales</taxon>
        <taxon>Burkholderiaceae</taxon>
        <taxon>Cupriavidus</taxon>
    </lineage>
</organism>
<comment type="caution">
    <text evidence="1">The sequence shown here is derived from an EMBL/GenBank/DDBJ whole genome shotgun (WGS) entry which is preliminary data.</text>
</comment>
<reference evidence="1 2" key="1">
    <citation type="submission" date="2021-08" db="EMBL/GenBank/DDBJ databases">
        <authorList>
            <person name="Peeters C."/>
        </authorList>
    </citation>
    <scope>NUCLEOTIDE SEQUENCE [LARGE SCALE GENOMIC DNA]</scope>
    <source>
        <strain evidence="1 2">LMG 32289</strain>
    </source>
</reference>